<evidence type="ECO:0000313" key="9">
    <source>
        <dbReference type="EMBL" id="XDQ83579.1"/>
    </source>
</evidence>
<dbReference type="AlphaFoldDB" id="A0AB39TWW4"/>
<dbReference type="PROSITE" id="PS00107">
    <property type="entry name" value="PROTEIN_KINASE_ATP"/>
    <property type="match status" value="1"/>
</dbReference>
<evidence type="ECO:0000256" key="5">
    <source>
        <dbReference type="PROSITE-ProRule" id="PRU10141"/>
    </source>
</evidence>
<keyword evidence="2 5" id="KW-0547">Nucleotide-binding</keyword>
<gene>
    <name evidence="9" type="ORF">AB2U05_36275</name>
</gene>
<keyword evidence="7" id="KW-0812">Transmembrane</keyword>
<proteinExistence type="predicted"/>
<dbReference type="PANTHER" id="PTHR43289">
    <property type="entry name" value="MITOGEN-ACTIVATED PROTEIN KINASE KINASE KINASE 20-RELATED"/>
    <property type="match status" value="1"/>
</dbReference>
<protein>
    <submittedName>
        <fullName evidence="9">Serine/threonine-protein kinase</fullName>
        <ecNumber evidence="9">2.7.11.1</ecNumber>
    </submittedName>
</protein>
<feature type="binding site" evidence="5">
    <location>
        <position position="50"/>
    </location>
    <ligand>
        <name>ATP</name>
        <dbReference type="ChEBI" id="CHEBI:30616"/>
    </ligand>
</feature>
<keyword evidence="7" id="KW-1133">Transmembrane helix</keyword>
<dbReference type="PROSITE" id="PS50011">
    <property type="entry name" value="PROTEIN_KINASE_DOM"/>
    <property type="match status" value="1"/>
</dbReference>
<feature type="compositionally biased region" description="Basic and acidic residues" evidence="6">
    <location>
        <begin position="324"/>
        <end position="335"/>
    </location>
</feature>
<evidence type="ECO:0000259" key="8">
    <source>
        <dbReference type="PROSITE" id="PS50011"/>
    </source>
</evidence>
<dbReference type="GO" id="GO:0005524">
    <property type="term" value="F:ATP binding"/>
    <property type="evidence" value="ECO:0007669"/>
    <property type="project" value="UniProtKB-UniRule"/>
</dbReference>
<dbReference type="PANTHER" id="PTHR43289:SF34">
    <property type="entry name" value="SERINE_THREONINE-PROTEIN KINASE YBDM-RELATED"/>
    <property type="match status" value="1"/>
</dbReference>
<dbReference type="Gene3D" id="1.10.510.10">
    <property type="entry name" value="Transferase(Phosphotransferase) domain 1"/>
    <property type="match status" value="1"/>
</dbReference>
<dbReference type="GO" id="GO:0004674">
    <property type="term" value="F:protein serine/threonine kinase activity"/>
    <property type="evidence" value="ECO:0007669"/>
    <property type="project" value="UniProtKB-EC"/>
</dbReference>
<dbReference type="InterPro" id="IPR017441">
    <property type="entry name" value="Protein_kinase_ATP_BS"/>
</dbReference>
<dbReference type="InterPro" id="IPR008271">
    <property type="entry name" value="Ser/Thr_kinase_AS"/>
</dbReference>
<dbReference type="EMBL" id="CP163445">
    <property type="protein sequence ID" value="XDQ83579.1"/>
    <property type="molecule type" value="Genomic_DNA"/>
</dbReference>
<feature type="compositionally biased region" description="Low complexity" evidence="6">
    <location>
        <begin position="541"/>
        <end position="557"/>
    </location>
</feature>
<evidence type="ECO:0000256" key="4">
    <source>
        <dbReference type="ARBA" id="ARBA00022840"/>
    </source>
</evidence>
<feature type="transmembrane region" description="Helical" evidence="7">
    <location>
        <begin position="434"/>
        <end position="459"/>
    </location>
</feature>
<dbReference type="CDD" id="cd14014">
    <property type="entry name" value="STKc_PknB_like"/>
    <property type="match status" value="1"/>
</dbReference>
<dbReference type="PROSITE" id="PS00108">
    <property type="entry name" value="PROTEIN_KINASE_ST"/>
    <property type="match status" value="1"/>
</dbReference>
<evidence type="ECO:0000256" key="3">
    <source>
        <dbReference type="ARBA" id="ARBA00022777"/>
    </source>
</evidence>
<organism evidence="9">
    <name type="scientific">Streptomyces sp. Y1</name>
    <dbReference type="NCBI Taxonomy" id="3238634"/>
    <lineage>
        <taxon>Bacteria</taxon>
        <taxon>Bacillati</taxon>
        <taxon>Actinomycetota</taxon>
        <taxon>Actinomycetes</taxon>
        <taxon>Kitasatosporales</taxon>
        <taxon>Streptomycetaceae</taxon>
        <taxon>Streptomyces</taxon>
    </lineage>
</organism>
<dbReference type="SMART" id="SM00220">
    <property type="entry name" value="S_TKc"/>
    <property type="match status" value="1"/>
</dbReference>
<feature type="transmembrane region" description="Helical" evidence="7">
    <location>
        <begin position="466"/>
        <end position="490"/>
    </location>
</feature>
<dbReference type="Gene3D" id="3.30.200.20">
    <property type="entry name" value="Phosphorylase Kinase, domain 1"/>
    <property type="match status" value="1"/>
</dbReference>
<dbReference type="Pfam" id="PF00069">
    <property type="entry name" value="Pkinase"/>
    <property type="match status" value="1"/>
</dbReference>
<sequence>MSSEVFRFPGLRAHDPDGLGGFRLVARLGEGGMGQVFLALSPGGQPAAVKVIRDEFARDEEFGHRFAREVAAAQRVRGAHLAPLLDADPRAERPWLATAYVAGPSLRDLVVDHGALPPGQVLLLAWGIAHALADIHAARVVHRDLKPGNILLDESGPKVIDFGIVKSLAQSVTYRSRSTRVGTPLYMSPEQAMGRTVGEASDVFALGSTLYYLATGREAFGADNEWAVAHRIVADEPDLGALADPLGPLIATCLRKDPAQRPSAAVVREWCEEALGDALGPGAWMGITGARAAIRARTGALHALATEGGGRGAAPGPVGGSEDETVRGSEDETVRRVSRTRRAPEPPPVGGLDDTPPVVPDRPDRTRARAAVIIVAEALAAAGALARATQLPIAEEFWKSKATGTEVARLRYQVDLGHLWDSVPSGVPDVNSDWVLTPVAVVGTAAVCVLAALSALSLAKGAAPRALGAAAAGIGCLWLLLAGIVGGFVLLMTFGMEQTDDNPAYKVREVLLAGGWFLTTANALAADALRRAVTHRPRPPAGAGRAASWAGRWASGR</sequence>
<keyword evidence="7" id="KW-0472">Membrane</keyword>
<evidence type="ECO:0000256" key="1">
    <source>
        <dbReference type="ARBA" id="ARBA00022679"/>
    </source>
</evidence>
<reference evidence="9" key="1">
    <citation type="submission" date="2024-07" db="EMBL/GenBank/DDBJ databases">
        <authorList>
            <person name="Yu S.T."/>
        </authorList>
    </citation>
    <scope>NUCLEOTIDE SEQUENCE</scope>
    <source>
        <strain evidence="9">Y1</strain>
    </source>
</reference>
<name>A0AB39TWW4_9ACTN</name>
<dbReference type="SUPFAM" id="SSF56112">
    <property type="entry name" value="Protein kinase-like (PK-like)"/>
    <property type="match status" value="1"/>
</dbReference>
<feature type="compositionally biased region" description="Gly residues" evidence="6">
    <location>
        <begin position="307"/>
        <end position="319"/>
    </location>
</feature>
<evidence type="ECO:0000256" key="7">
    <source>
        <dbReference type="SAM" id="Phobius"/>
    </source>
</evidence>
<accession>A0AB39TWW4</accession>
<evidence type="ECO:0000256" key="2">
    <source>
        <dbReference type="ARBA" id="ARBA00022741"/>
    </source>
</evidence>
<evidence type="ECO:0000256" key="6">
    <source>
        <dbReference type="SAM" id="MobiDB-lite"/>
    </source>
</evidence>
<dbReference type="InterPro" id="IPR000719">
    <property type="entry name" value="Prot_kinase_dom"/>
</dbReference>
<dbReference type="InterPro" id="IPR011009">
    <property type="entry name" value="Kinase-like_dom_sf"/>
</dbReference>
<keyword evidence="4 5" id="KW-0067">ATP-binding</keyword>
<dbReference type="EC" id="2.7.11.1" evidence="9"/>
<feature type="transmembrane region" description="Helical" evidence="7">
    <location>
        <begin position="510"/>
        <end position="529"/>
    </location>
</feature>
<keyword evidence="1 9" id="KW-0808">Transferase</keyword>
<feature type="region of interest" description="Disordered" evidence="6">
    <location>
        <begin position="536"/>
        <end position="557"/>
    </location>
</feature>
<keyword evidence="3 9" id="KW-0418">Kinase</keyword>
<feature type="region of interest" description="Disordered" evidence="6">
    <location>
        <begin position="306"/>
        <end position="359"/>
    </location>
</feature>
<dbReference type="RefSeq" id="WP_369185673.1">
    <property type="nucleotide sequence ID" value="NZ_CP163445.1"/>
</dbReference>
<feature type="domain" description="Protein kinase" evidence="8">
    <location>
        <begin position="22"/>
        <end position="275"/>
    </location>
</feature>